<sequence length="489" mass="54829">MPCSAPCDRLPCDERCDKKLPCGHQCPSVCGERCPSIEFCPDCCEPSDTAKIYGLPGIRHLFEVDASKDLILVPPCGHTLTMDMLDELMGLDMYRHEQKEEEEEEWGYVSFDTLKDVSDCPISHIACKVCLKPIGPSFFRYGHSVKQRHLLDVMNEFYNTPCKETIVVDKQQWLDAIDSLVTAKDTLLQVLSKVKAAPRPVQPQSSDKRVKLQDGVLVGDLSEIASLYHIPWRHQAAWTSAIEPAKYALALLGQSFAEQSPLKEIATILINQSRVSDQDTFSKLEDTCTSPLQAAQNSSTATTKEEMVQALQILGLDNVVGADTGVKQSQQLDPRLCSLIMMSVYNLAFDAMKVAGADSGWYWFVGDLLECCQEYNHRFKTMVYDRCDQPASANQLVLEGFCLKMYWLMARPLAGKSSTNEFKQVVQEVVQAVCAEVSELRCDGSGGGLRAEHEAMVIRVEKVVEELLQKVTQQDDEAWYSALHYEKEW</sequence>
<accession>A0AAD4H8A4</accession>
<comment type="caution">
    <text evidence="1">The sequence shown here is derived from an EMBL/GenBank/DDBJ whole genome shotgun (WGS) entry which is preliminary data.</text>
</comment>
<organism evidence="1 2">
    <name type="scientific">Linnemannia exigua</name>
    <dbReference type="NCBI Taxonomy" id="604196"/>
    <lineage>
        <taxon>Eukaryota</taxon>
        <taxon>Fungi</taxon>
        <taxon>Fungi incertae sedis</taxon>
        <taxon>Mucoromycota</taxon>
        <taxon>Mortierellomycotina</taxon>
        <taxon>Mortierellomycetes</taxon>
        <taxon>Mortierellales</taxon>
        <taxon>Mortierellaceae</taxon>
        <taxon>Linnemannia</taxon>
    </lineage>
</organism>
<protein>
    <submittedName>
        <fullName evidence="1">Uncharacterized protein</fullName>
    </submittedName>
</protein>
<evidence type="ECO:0000313" key="1">
    <source>
        <dbReference type="EMBL" id="KAG0278678.1"/>
    </source>
</evidence>
<proteinExistence type="predicted"/>
<name>A0AAD4H8A4_9FUNG</name>
<reference evidence="1" key="1">
    <citation type="journal article" date="2020" name="Fungal Divers.">
        <title>Resolving the Mortierellaceae phylogeny through synthesis of multi-gene phylogenetics and phylogenomics.</title>
        <authorList>
            <person name="Vandepol N."/>
            <person name="Liber J."/>
            <person name="Desiro A."/>
            <person name="Na H."/>
            <person name="Kennedy M."/>
            <person name="Barry K."/>
            <person name="Grigoriev I.V."/>
            <person name="Miller A.N."/>
            <person name="O'Donnell K."/>
            <person name="Stajich J.E."/>
            <person name="Bonito G."/>
        </authorList>
    </citation>
    <scope>NUCLEOTIDE SEQUENCE</scope>
    <source>
        <strain evidence="1">NRRL 28262</strain>
    </source>
</reference>
<gene>
    <name evidence="1" type="ORF">BGZ95_003406</name>
</gene>
<dbReference type="EMBL" id="JAAAIL010000178">
    <property type="protein sequence ID" value="KAG0278678.1"/>
    <property type="molecule type" value="Genomic_DNA"/>
</dbReference>
<evidence type="ECO:0000313" key="2">
    <source>
        <dbReference type="Proteomes" id="UP001194580"/>
    </source>
</evidence>
<keyword evidence="2" id="KW-1185">Reference proteome</keyword>
<dbReference type="AlphaFoldDB" id="A0AAD4H8A4"/>
<dbReference type="Proteomes" id="UP001194580">
    <property type="component" value="Unassembled WGS sequence"/>
</dbReference>